<dbReference type="Gene3D" id="2.40.50.140">
    <property type="entry name" value="Nucleic acid-binding proteins"/>
    <property type="match status" value="1"/>
</dbReference>
<accession>A0A1E5H2E0</accession>
<sequence length="1110" mass="126842">MPFPQLYTITSYSLLSSTIRIQELVEQAKKLGYTTLAITDINVLHGAVEFFEACKKEKIKPIIGLTLEYTPQKSEQSAQLLLYAKDLEGYKNLMRISTAKTNSEKFFYLEGIKDYLKHLFAVMPSDKGEVAFALKRDEQEAAESLAQLMQFFDKDSFFIGASFTCNQETEPKLFQFYEEKMQRLIALQETRYLNREDGFAVRVLAHINEGQQMTLNAGDTEVDGPFYLRNQSEAVAQLREKIGEQAIQHAELLADSCSLEIPLHQKLLPHYPIPEGKQAGEYLEELCLQKLPERINNPSSEYEKRLAKELSIIHTMGFDDYFLIVWDVMAFAHERKIVTGAGRGSAAGSLVSYVLSITDVDPIKYDLLFERFLNPERHSMPDIDLDIPDNRREEVLQYVREKYGHYHMAQIATFGTMAAKMVLRDVARVFGLSQSESNRWSNAVPSALKMTLETAYSDSKNLVELVNSSDSNRLLYDTAVRLEGLPRHVSTHAAGVVISDMDLLELVPLQPGSNDIFLTQFTMNDVEKIGLLKMDFLGLRNLSIIDDTIKSIKRVYKKEIVLNQIPLDDEKTLALFRKGETSGVFQFESAGIRNVLRKLGPTSIEDIAAVNALYRPGPMQNIDLFIRRKKGQEAIDYPDPILEPILKNTYGIIVYQEQIIQVASKMAGFSLGQADILRRAVSKKKKEVLDEERRHFVDGAMKQGHNEDVATKIYDYIERFANYGFNRSHAFAYSFIGFQMAYLKVHFPGAFYVAILHSVRHNPNKIKEYIGEARKNKMVILQPSINTSQYSFHLNNHGQIVFGFSSLKGIRRDFIQNILDERKERGAFQTFDQFLLRIDRKWLKAENIQPLIAIGAFDELQGNRRQLAVSLDSEIQNIIYSGGSMNLLEDTLKLKEVEVADYTLEEKLEQEEQYLGVYLSGHPTEEFKKTRLAKQVMLISDVVENQPGRLLIYVKDIRVIRTKKGEQMAFVEGDDLTGSLSLTLFPAVFRTLRQNVEKNQVYYVEGKIEKSNYNQELQLLVNQIEKASDIEKNISATTCYLRIVEEKDQKDILQSVHEVIKQYKGNTPVIMYFEKNGKKLVLGEENWLADTVAAKEQLETILGIENVVFK</sequence>
<gene>
    <name evidence="13" type="primary">dnaE</name>
    <name evidence="13" type="ORF">BCR23_00455</name>
</gene>
<evidence type="ECO:0000256" key="11">
    <source>
        <dbReference type="ARBA" id="ARBA00049244"/>
    </source>
</evidence>
<evidence type="ECO:0000256" key="10">
    <source>
        <dbReference type="ARBA" id="ARBA00026073"/>
    </source>
</evidence>
<keyword evidence="5" id="KW-0808">Transferase</keyword>
<dbReference type="PANTHER" id="PTHR32294:SF0">
    <property type="entry name" value="DNA POLYMERASE III SUBUNIT ALPHA"/>
    <property type="match status" value="1"/>
</dbReference>
<evidence type="ECO:0000256" key="5">
    <source>
        <dbReference type="ARBA" id="ARBA00022679"/>
    </source>
</evidence>
<keyword evidence="7" id="KW-0235">DNA replication</keyword>
<evidence type="ECO:0000256" key="7">
    <source>
        <dbReference type="ARBA" id="ARBA00022705"/>
    </source>
</evidence>
<comment type="function">
    <text evidence="9">DNA polymerase III is a complex, multichain enzyme responsible for most of the replicative synthesis in bacteria. This DNA polymerase also exhibits 3' to 5' exonuclease activity. The alpha chain is the DNA polymerase.</text>
</comment>
<evidence type="ECO:0000256" key="2">
    <source>
        <dbReference type="ARBA" id="ARBA00009496"/>
    </source>
</evidence>
<dbReference type="InterPro" id="IPR029460">
    <property type="entry name" value="DNAPol_HHH"/>
</dbReference>
<dbReference type="PATRIC" id="fig|903983.4.peg.238"/>
<comment type="caution">
    <text evidence="13">The sequence shown here is derived from an EMBL/GenBank/DDBJ whole genome shotgun (WGS) entry which is preliminary data.</text>
</comment>
<dbReference type="GO" id="GO:0006260">
    <property type="term" value="P:DNA replication"/>
    <property type="evidence" value="ECO:0007669"/>
    <property type="project" value="UniProtKB-KW"/>
</dbReference>
<proteinExistence type="inferred from homology"/>
<dbReference type="InterPro" id="IPR003141">
    <property type="entry name" value="Pol/His_phosphatase_N"/>
</dbReference>
<dbReference type="InterPro" id="IPR004805">
    <property type="entry name" value="DnaE2/DnaE/PolC"/>
</dbReference>
<dbReference type="Pfam" id="PF14579">
    <property type="entry name" value="HHH_6"/>
    <property type="match status" value="1"/>
</dbReference>
<evidence type="ECO:0000313" key="13">
    <source>
        <dbReference type="EMBL" id="OEG19198.1"/>
    </source>
</evidence>
<dbReference type="Gene3D" id="1.10.150.870">
    <property type="match status" value="1"/>
</dbReference>
<dbReference type="GO" id="GO:0003676">
    <property type="term" value="F:nucleic acid binding"/>
    <property type="evidence" value="ECO:0007669"/>
    <property type="project" value="InterPro"/>
</dbReference>
<dbReference type="InterPro" id="IPR040982">
    <property type="entry name" value="DNA_pol3_finger"/>
</dbReference>
<dbReference type="CDD" id="cd04485">
    <property type="entry name" value="DnaE_OBF"/>
    <property type="match status" value="1"/>
</dbReference>
<comment type="subunit">
    <text evidence="10">DNA polymerase III contains a core (composed of alpha, epsilon and theta chains) that associates with a tau subunit. This core dimerizes to form the POLIII' complex. PolIII' associates with the gamma complex (composed of gamma, delta, delta', psi and chi chains) and with the beta chain to form the complete DNA polymerase III complex.</text>
</comment>
<dbReference type="GO" id="GO:0008408">
    <property type="term" value="F:3'-5' exonuclease activity"/>
    <property type="evidence" value="ECO:0007669"/>
    <property type="project" value="InterPro"/>
</dbReference>
<dbReference type="SUPFAM" id="SSF89550">
    <property type="entry name" value="PHP domain-like"/>
    <property type="match status" value="1"/>
</dbReference>
<dbReference type="EMBL" id="MIKB01000001">
    <property type="protein sequence ID" value="OEG19198.1"/>
    <property type="molecule type" value="Genomic_DNA"/>
</dbReference>
<dbReference type="InterPro" id="IPR041931">
    <property type="entry name" value="DNA_pol3_alpha_thumb_dom"/>
</dbReference>
<dbReference type="EC" id="2.7.7.7" evidence="3"/>
<dbReference type="OrthoDB" id="9803237at2"/>
<dbReference type="PANTHER" id="PTHR32294">
    <property type="entry name" value="DNA POLYMERASE III SUBUNIT ALPHA"/>
    <property type="match status" value="1"/>
</dbReference>
<comment type="similarity">
    <text evidence="2">Belongs to the DNA polymerase type-C family. DnaE subfamily.</text>
</comment>
<dbReference type="Gene3D" id="1.10.10.1600">
    <property type="entry name" value="Bacterial DNA polymerase III alpha subunit, thumb domain"/>
    <property type="match status" value="1"/>
</dbReference>
<dbReference type="NCBIfam" id="TIGR00594">
    <property type="entry name" value="polc"/>
    <property type="match status" value="1"/>
</dbReference>
<dbReference type="NCBIfam" id="NF004226">
    <property type="entry name" value="PRK05673.1"/>
    <property type="match status" value="1"/>
</dbReference>
<dbReference type="AlphaFoldDB" id="A0A1E5H2E0"/>
<protein>
    <recommendedName>
        <fullName evidence="4">DNA polymerase III subunit alpha</fullName>
        <ecNumber evidence="3">2.7.7.7</ecNumber>
    </recommendedName>
</protein>
<dbReference type="InterPro" id="IPR016195">
    <property type="entry name" value="Pol/histidinol_Pase-like"/>
</dbReference>
<keyword evidence="8" id="KW-0239">DNA-directed DNA polymerase</keyword>
<evidence type="ECO:0000259" key="12">
    <source>
        <dbReference type="SMART" id="SM00481"/>
    </source>
</evidence>
<organism evidence="13 14">
    <name type="scientific">Enterococcus quebecensis</name>
    <dbReference type="NCBI Taxonomy" id="903983"/>
    <lineage>
        <taxon>Bacteria</taxon>
        <taxon>Bacillati</taxon>
        <taxon>Bacillota</taxon>
        <taxon>Bacilli</taxon>
        <taxon>Lactobacillales</taxon>
        <taxon>Enterococcaceae</taxon>
        <taxon>Enterococcus</taxon>
    </lineage>
</organism>
<dbReference type="Gene3D" id="3.20.20.140">
    <property type="entry name" value="Metal-dependent hydrolases"/>
    <property type="match status" value="1"/>
</dbReference>
<dbReference type="SMART" id="SM00481">
    <property type="entry name" value="POLIIIAc"/>
    <property type="match status" value="1"/>
</dbReference>
<comment type="subcellular location">
    <subcellularLocation>
        <location evidence="1">Cytoplasm</location>
    </subcellularLocation>
</comment>
<dbReference type="Pfam" id="PF01336">
    <property type="entry name" value="tRNA_anti-codon"/>
    <property type="match status" value="1"/>
</dbReference>
<feature type="domain" description="Polymerase/histidinol phosphatase N-terminal" evidence="12">
    <location>
        <begin position="6"/>
        <end position="71"/>
    </location>
</feature>
<evidence type="ECO:0000256" key="9">
    <source>
        <dbReference type="ARBA" id="ARBA00025611"/>
    </source>
</evidence>
<dbReference type="InterPro" id="IPR011708">
    <property type="entry name" value="DNA_pol3_alpha_NTPase_dom"/>
</dbReference>
<dbReference type="Pfam" id="PF17657">
    <property type="entry name" value="DNA_pol3_finger"/>
    <property type="match status" value="1"/>
</dbReference>
<evidence type="ECO:0000256" key="8">
    <source>
        <dbReference type="ARBA" id="ARBA00022932"/>
    </source>
</evidence>
<reference evidence="14" key="1">
    <citation type="submission" date="2016-09" db="EMBL/GenBank/DDBJ databases">
        <authorList>
            <person name="Gulvik C.A."/>
        </authorList>
    </citation>
    <scope>NUCLEOTIDE SEQUENCE [LARGE SCALE GENOMIC DNA]</scope>
    <source>
        <strain evidence="14">LMG 26306</strain>
    </source>
</reference>
<evidence type="ECO:0000256" key="1">
    <source>
        <dbReference type="ARBA" id="ARBA00004496"/>
    </source>
</evidence>
<dbReference type="CDD" id="cd07431">
    <property type="entry name" value="PHP_PolIIIA"/>
    <property type="match status" value="1"/>
</dbReference>
<dbReference type="Pfam" id="PF02811">
    <property type="entry name" value="PHP"/>
    <property type="match status" value="1"/>
</dbReference>
<dbReference type="RefSeq" id="WP_069633540.1">
    <property type="nucleotide sequence ID" value="NZ_JXKZ01000001.1"/>
</dbReference>
<evidence type="ECO:0000256" key="6">
    <source>
        <dbReference type="ARBA" id="ARBA00022695"/>
    </source>
</evidence>
<comment type="catalytic activity">
    <reaction evidence="11">
        <text>DNA(n) + a 2'-deoxyribonucleoside 5'-triphosphate = DNA(n+1) + diphosphate</text>
        <dbReference type="Rhea" id="RHEA:22508"/>
        <dbReference type="Rhea" id="RHEA-COMP:17339"/>
        <dbReference type="Rhea" id="RHEA-COMP:17340"/>
        <dbReference type="ChEBI" id="CHEBI:33019"/>
        <dbReference type="ChEBI" id="CHEBI:61560"/>
        <dbReference type="ChEBI" id="CHEBI:173112"/>
        <dbReference type="EC" id="2.7.7.7"/>
    </reaction>
</comment>
<dbReference type="InterPro" id="IPR004365">
    <property type="entry name" value="NA-bd_OB_tRNA"/>
</dbReference>
<dbReference type="Proteomes" id="UP000094764">
    <property type="component" value="Unassembled WGS sequence"/>
</dbReference>
<evidence type="ECO:0000256" key="3">
    <source>
        <dbReference type="ARBA" id="ARBA00012417"/>
    </source>
</evidence>
<evidence type="ECO:0000256" key="4">
    <source>
        <dbReference type="ARBA" id="ARBA00019114"/>
    </source>
</evidence>
<dbReference type="Pfam" id="PF07733">
    <property type="entry name" value="DNA_pol3_alpha"/>
    <property type="match status" value="1"/>
</dbReference>
<keyword evidence="6" id="KW-0548">Nucleotidyltransferase</keyword>
<dbReference type="STRING" id="903983.BCR23_00455"/>
<dbReference type="InterPro" id="IPR012340">
    <property type="entry name" value="NA-bd_OB-fold"/>
</dbReference>
<name>A0A1E5H2E0_9ENTE</name>
<dbReference type="GO" id="GO:0003887">
    <property type="term" value="F:DNA-directed DNA polymerase activity"/>
    <property type="evidence" value="ECO:0007669"/>
    <property type="project" value="UniProtKB-KW"/>
</dbReference>
<evidence type="ECO:0000313" key="14">
    <source>
        <dbReference type="Proteomes" id="UP000094764"/>
    </source>
</evidence>
<dbReference type="GO" id="GO:0005737">
    <property type="term" value="C:cytoplasm"/>
    <property type="evidence" value="ECO:0007669"/>
    <property type="project" value="UniProtKB-SubCell"/>
</dbReference>
<keyword evidence="14" id="KW-1185">Reference proteome</keyword>
<dbReference type="InterPro" id="IPR004013">
    <property type="entry name" value="PHP_dom"/>
</dbReference>